<proteinExistence type="predicted"/>
<name>A0ABY5JXM0_9BACI</name>
<organism evidence="1 2">
    <name type="scientific">Oceanobacillus jeddahense</name>
    <dbReference type="NCBI Taxonomy" id="1462527"/>
    <lineage>
        <taxon>Bacteria</taxon>
        <taxon>Bacillati</taxon>
        <taxon>Bacillota</taxon>
        <taxon>Bacilli</taxon>
        <taxon>Bacillales</taxon>
        <taxon>Bacillaceae</taxon>
        <taxon>Oceanobacillus</taxon>
    </lineage>
</organism>
<evidence type="ECO:0000313" key="2">
    <source>
        <dbReference type="Proteomes" id="UP001059773"/>
    </source>
</evidence>
<accession>A0ABY5JXM0</accession>
<protein>
    <submittedName>
        <fullName evidence="1">Uncharacterized protein</fullName>
    </submittedName>
</protein>
<keyword evidence="2" id="KW-1185">Reference proteome</keyword>
<dbReference type="InterPro" id="IPR029062">
    <property type="entry name" value="Class_I_gatase-like"/>
</dbReference>
<dbReference type="RefSeq" id="WP_256709902.1">
    <property type="nucleotide sequence ID" value="NZ_CP101914.1"/>
</dbReference>
<dbReference type="Gene3D" id="3.40.50.880">
    <property type="match status" value="1"/>
</dbReference>
<dbReference type="Proteomes" id="UP001059773">
    <property type="component" value="Chromosome"/>
</dbReference>
<gene>
    <name evidence="1" type="ORF">NP439_10305</name>
</gene>
<dbReference type="EMBL" id="CP101914">
    <property type="protein sequence ID" value="UUI04995.1"/>
    <property type="molecule type" value="Genomic_DNA"/>
</dbReference>
<sequence>MYDSIYVVGGTTANQEKIQQDILNFVYETYKHYKPIGVATTGQSYIHASHQKIIT</sequence>
<evidence type="ECO:0000313" key="1">
    <source>
        <dbReference type="EMBL" id="UUI04995.1"/>
    </source>
</evidence>
<reference evidence="1" key="1">
    <citation type="submission" date="2022-07" db="EMBL/GenBank/DDBJ databases">
        <title>FELIX.</title>
        <authorList>
            <person name="Wan K.H."/>
            <person name="Park S."/>
            <person name="Lawrence Q."/>
            <person name="Eichenberger J.P."/>
            <person name="Booth B.W."/>
            <person name="Piaggio A.J."/>
            <person name="Chandler J.C."/>
            <person name="Franklin A.B."/>
            <person name="Celniker S.E."/>
        </authorList>
    </citation>
    <scope>NUCLEOTIDE SEQUENCE</scope>
    <source>
        <strain evidence="1">QA-1986 374</strain>
    </source>
</reference>